<comment type="caution">
    <text evidence="9">The sequence shown here is derived from an EMBL/GenBank/DDBJ whole genome shotgun (WGS) entry which is preliminary data.</text>
</comment>
<reference evidence="9 10" key="1">
    <citation type="submission" date="2016-04" db="EMBL/GenBank/DDBJ databases">
        <title>The genome of Intoshia linei affirms orthonectids as highly simplified spiralians.</title>
        <authorList>
            <person name="Mikhailov K.V."/>
            <person name="Slusarev G.S."/>
            <person name="Nikitin M.A."/>
            <person name="Logacheva M.D."/>
            <person name="Penin A."/>
            <person name="Aleoshin V."/>
            <person name="Panchin Y.V."/>
        </authorList>
    </citation>
    <scope>NUCLEOTIDE SEQUENCE [LARGE SCALE GENOMIC DNA]</scope>
    <source>
        <strain evidence="9">Intl2013</strain>
        <tissue evidence="9">Whole animal</tissue>
    </source>
</reference>
<dbReference type="Pfam" id="PF00579">
    <property type="entry name" value="tRNA-synt_1b"/>
    <property type="match status" value="1"/>
</dbReference>
<proteinExistence type="inferred from homology"/>
<sequence length="84" mass="9378">MLRRIVTGIQPSGVVHIGNYVGVIKPILNMQKSKDEIFLFIADLHALTAQTEPEVLKRNINKTVATLLACGLDPNRITLFRQSH</sequence>
<keyword evidence="4" id="KW-0547">Nucleotide-binding</keyword>
<dbReference type="AlphaFoldDB" id="A0A177AZR8"/>
<feature type="non-terminal residue" evidence="9">
    <location>
        <position position="84"/>
    </location>
</feature>
<keyword evidence="3" id="KW-0436">Ligase</keyword>
<dbReference type="InterPro" id="IPR002306">
    <property type="entry name" value="Trp-tRNA-ligase"/>
</dbReference>
<accession>A0A177AZR8</accession>
<dbReference type="Gene3D" id="3.40.50.620">
    <property type="entry name" value="HUPs"/>
    <property type="match status" value="1"/>
</dbReference>
<dbReference type="GO" id="GO:0004830">
    <property type="term" value="F:tryptophan-tRNA ligase activity"/>
    <property type="evidence" value="ECO:0007669"/>
    <property type="project" value="UniProtKB-EC"/>
</dbReference>
<dbReference type="InterPro" id="IPR001412">
    <property type="entry name" value="aa-tRNA-synth_I_CS"/>
</dbReference>
<gene>
    <name evidence="9" type="ORF">A3Q56_05611</name>
</gene>
<dbReference type="GO" id="GO:0005524">
    <property type="term" value="F:ATP binding"/>
    <property type="evidence" value="ECO:0007669"/>
    <property type="project" value="UniProtKB-KW"/>
</dbReference>
<evidence type="ECO:0000256" key="2">
    <source>
        <dbReference type="ARBA" id="ARBA00013161"/>
    </source>
</evidence>
<keyword evidence="5" id="KW-0067">ATP-binding</keyword>
<dbReference type="SUPFAM" id="SSF52374">
    <property type="entry name" value="Nucleotidylyl transferase"/>
    <property type="match status" value="1"/>
</dbReference>
<keyword evidence="7" id="KW-0030">Aminoacyl-tRNA synthetase</keyword>
<evidence type="ECO:0000313" key="10">
    <source>
        <dbReference type="Proteomes" id="UP000078046"/>
    </source>
</evidence>
<dbReference type="EMBL" id="LWCA01000860">
    <property type="protein sequence ID" value="OAF66674.1"/>
    <property type="molecule type" value="Genomic_DNA"/>
</dbReference>
<evidence type="ECO:0000256" key="1">
    <source>
        <dbReference type="ARBA" id="ARBA00005594"/>
    </source>
</evidence>
<evidence type="ECO:0000313" key="9">
    <source>
        <dbReference type="EMBL" id="OAF66674.1"/>
    </source>
</evidence>
<name>A0A177AZR8_9BILA</name>
<dbReference type="PROSITE" id="PS00178">
    <property type="entry name" value="AA_TRNA_LIGASE_I"/>
    <property type="match status" value="1"/>
</dbReference>
<protein>
    <recommendedName>
        <fullName evidence="2">tryptophan--tRNA ligase</fullName>
        <ecNumber evidence="2">6.1.1.2</ecNumber>
    </recommendedName>
    <alternativeName>
        <fullName evidence="8">Tryptophanyl-tRNA synthetase</fullName>
    </alternativeName>
</protein>
<comment type="similarity">
    <text evidence="1">Belongs to the class-I aminoacyl-tRNA synthetase family.</text>
</comment>
<evidence type="ECO:0000256" key="8">
    <source>
        <dbReference type="ARBA" id="ARBA00030268"/>
    </source>
</evidence>
<evidence type="ECO:0000256" key="3">
    <source>
        <dbReference type="ARBA" id="ARBA00022598"/>
    </source>
</evidence>
<dbReference type="Proteomes" id="UP000078046">
    <property type="component" value="Unassembled WGS sequence"/>
</dbReference>
<dbReference type="InterPro" id="IPR050203">
    <property type="entry name" value="Trp-tRNA_synthetase"/>
</dbReference>
<keyword evidence="6" id="KW-0648">Protein biosynthesis</keyword>
<organism evidence="9 10">
    <name type="scientific">Intoshia linei</name>
    <dbReference type="NCBI Taxonomy" id="1819745"/>
    <lineage>
        <taxon>Eukaryota</taxon>
        <taxon>Metazoa</taxon>
        <taxon>Spiralia</taxon>
        <taxon>Lophotrochozoa</taxon>
        <taxon>Mesozoa</taxon>
        <taxon>Orthonectida</taxon>
        <taxon>Rhopaluridae</taxon>
        <taxon>Intoshia</taxon>
    </lineage>
</organism>
<dbReference type="PANTHER" id="PTHR43766">
    <property type="entry name" value="TRYPTOPHAN--TRNA LIGASE, MITOCHONDRIAL"/>
    <property type="match status" value="1"/>
</dbReference>
<evidence type="ECO:0000256" key="5">
    <source>
        <dbReference type="ARBA" id="ARBA00022840"/>
    </source>
</evidence>
<dbReference type="PANTHER" id="PTHR43766:SF1">
    <property type="entry name" value="TRYPTOPHAN--TRNA LIGASE, MITOCHONDRIAL"/>
    <property type="match status" value="1"/>
</dbReference>
<dbReference type="InterPro" id="IPR014729">
    <property type="entry name" value="Rossmann-like_a/b/a_fold"/>
</dbReference>
<dbReference type="GO" id="GO:0006436">
    <property type="term" value="P:tryptophanyl-tRNA aminoacylation"/>
    <property type="evidence" value="ECO:0007669"/>
    <property type="project" value="InterPro"/>
</dbReference>
<dbReference type="InterPro" id="IPR002305">
    <property type="entry name" value="aa-tRNA-synth_Ic"/>
</dbReference>
<evidence type="ECO:0000256" key="6">
    <source>
        <dbReference type="ARBA" id="ARBA00022917"/>
    </source>
</evidence>
<dbReference type="EC" id="6.1.1.2" evidence="2"/>
<evidence type="ECO:0000256" key="4">
    <source>
        <dbReference type="ARBA" id="ARBA00022741"/>
    </source>
</evidence>
<evidence type="ECO:0000256" key="7">
    <source>
        <dbReference type="ARBA" id="ARBA00023146"/>
    </source>
</evidence>
<dbReference type="OrthoDB" id="15808at2759"/>
<dbReference type="GO" id="GO:0005829">
    <property type="term" value="C:cytosol"/>
    <property type="evidence" value="ECO:0007669"/>
    <property type="project" value="TreeGrafter"/>
</dbReference>
<dbReference type="PRINTS" id="PR01039">
    <property type="entry name" value="TRNASYNTHTRP"/>
</dbReference>
<keyword evidence="10" id="KW-1185">Reference proteome</keyword>